<name>A0AAE0LMP1_9PEZI</name>
<sequence>MGENPKRHCWECLRRCVVCDSTRPACNRCTAAGGVCPGYGDVKPTRLVWLAPGKVKSRVRRRKGSPALSAEPPSQLPGHPSPAPHAYPNGVVYDCIPRFGVNTDADAVVHAAEYYNVCIYEDLIPIRELGDNPAIYRISPSLIREAVSLPDYLQRGMLCMALSHRMNRAWGDSRVDHRALAERFYVHRGNAIRSLRELLNQESHRTGDVVIAGIVTLLLVDLQQGASLNWRSHLEGAIKLIQLRGGFAALASSKILEPQLLLLCFMAVIGNTTCPASDLSMTPAHLAALDVILRSYGTGLAPFQMCPPPLFGEVIRINHLRWRATNHTHHAELAQEAYEIQSRIHGFSPEHWADTKPCAREDWALVGRIYHAAVALYWASALQSLSVLVPTPPLRAECAERARLLHQLLARAATCPPIKRYTLWPLVVLGVQAAQTHAHAHDVHGGCGVQEMRDFVAAQLPVLARYGGTYAPLMAKVVLERFWASGETRWDACFDRPYAFVMQIAVDTSRIMSAAPGEGSAPGSP</sequence>
<evidence type="ECO:0000256" key="5">
    <source>
        <dbReference type="ARBA" id="ARBA00023163"/>
    </source>
</evidence>
<dbReference type="GO" id="GO:0003700">
    <property type="term" value="F:DNA-binding transcription factor activity"/>
    <property type="evidence" value="ECO:0007669"/>
    <property type="project" value="TreeGrafter"/>
</dbReference>
<organism evidence="8 9">
    <name type="scientific">Chaetomium fimeti</name>
    <dbReference type="NCBI Taxonomy" id="1854472"/>
    <lineage>
        <taxon>Eukaryota</taxon>
        <taxon>Fungi</taxon>
        <taxon>Dikarya</taxon>
        <taxon>Ascomycota</taxon>
        <taxon>Pezizomycotina</taxon>
        <taxon>Sordariomycetes</taxon>
        <taxon>Sordariomycetidae</taxon>
        <taxon>Sordariales</taxon>
        <taxon>Chaetomiaceae</taxon>
        <taxon>Chaetomium</taxon>
    </lineage>
</organism>
<dbReference type="InterPro" id="IPR021858">
    <property type="entry name" value="Fun_TF"/>
</dbReference>
<keyword evidence="6" id="KW-0539">Nucleus</keyword>
<reference evidence="8" key="1">
    <citation type="journal article" date="2023" name="Mol. Phylogenet. Evol.">
        <title>Genome-scale phylogeny and comparative genomics of the fungal order Sordariales.</title>
        <authorList>
            <person name="Hensen N."/>
            <person name="Bonometti L."/>
            <person name="Westerberg I."/>
            <person name="Brannstrom I.O."/>
            <person name="Guillou S."/>
            <person name="Cros-Aarteil S."/>
            <person name="Calhoun S."/>
            <person name="Haridas S."/>
            <person name="Kuo A."/>
            <person name="Mondo S."/>
            <person name="Pangilinan J."/>
            <person name="Riley R."/>
            <person name="LaButti K."/>
            <person name="Andreopoulos B."/>
            <person name="Lipzen A."/>
            <person name="Chen C."/>
            <person name="Yan M."/>
            <person name="Daum C."/>
            <person name="Ng V."/>
            <person name="Clum A."/>
            <person name="Steindorff A."/>
            <person name="Ohm R.A."/>
            <person name="Martin F."/>
            <person name="Silar P."/>
            <person name="Natvig D.O."/>
            <person name="Lalanne C."/>
            <person name="Gautier V."/>
            <person name="Ament-Velasquez S.L."/>
            <person name="Kruys A."/>
            <person name="Hutchinson M.I."/>
            <person name="Powell A.J."/>
            <person name="Barry K."/>
            <person name="Miller A.N."/>
            <person name="Grigoriev I.V."/>
            <person name="Debuchy R."/>
            <person name="Gladieux P."/>
            <person name="Hiltunen Thoren M."/>
            <person name="Johannesson H."/>
        </authorList>
    </citation>
    <scope>NUCLEOTIDE SEQUENCE</scope>
    <source>
        <strain evidence="8">CBS 168.71</strain>
    </source>
</reference>
<dbReference type="Pfam" id="PF11951">
    <property type="entry name" value="Fungal_trans_2"/>
    <property type="match status" value="1"/>
</dbReference>
<evidence type="ECO:0000313" key="8">
    <source>
        <dbReference type="EMBL" id="KAK3290838.1"/>
    </source>
</evidence>
<evidence type="ECO:0000256" key="6">
    <source>
        <dbReference type="ARBA" id="ARBA00023242"/>
    </source>
</evidence>
<evidence type="ECO:0000256" key="7">
    <source>
        <dbReference type="SAM" id="MobiDB-lite"/>
    </source>
</evidence>
<dbReference type="PANTHER" id="PTHR37534:SF48">
    <property type="entry name" value="FINGER DOMAIN PROTEIN, PUTATIVE-RELATED"/>
    <property type="match status" value="1"/>
</dbReference>
<dbReference type="Proteomes" id="UP001278766">
    <property type="component" value="Unassembled WGS sequence"/>
</dbReference>
<keyword evidence="5" id="KW-0804">Transcription</keyword>
<proteinExistence type="predicted"/>
<dbReference type="GO" id="GO:0000976">
    <property type="term" value="F:transcription cis-regulatory region binding"/>
    <property type="evidence" value="ECO:0007669"/>
    <property type="project" value="TreeGrafter"/>
</dbReference>
<dbReference type="EMBL" id="JAUEPN010000011">
    <property type="protein sequence ID" value="KAK3290838.1"/>
    <property type="molecule type" value="Genomic_DNA"/>
</dbReference>
<comment type="caution">
    <text evidence="8">The sequence shown here is derived from an EMBL/GenBank/DDBJ whole genome shotgun (WGS) entry which is preliminary data.</text>
</comment>
<keyword evidence="9" id="KW-1185">Reference proteome</keyword>
<keyword evidence="2" id="KW-0862">Zinc</keyword>
<keyword evidence="3" id="KW-0805">Transcription regulation</keyword>
<dbReference type="GO" id="GO:0045944">
    <property type="term" value="P:positive regulation of transcription by RNA polymerase II"/>
    <property type="evidence" value="ECO:0007669"/>
    <property type="project" value="TreeGrafter"/>
</dbReference>
<protein>
    <submittedName>
        <fullName evidence="8">Fungal-specific transcription factor domain-containing protein</fullName>
    </submittedName>
</protein>
<dbReference type="AlphaFoldDB" id="A0AAE0LMP1"/>
<keyword evidence="4" id="KW-0238">DNA-binding</keyword>
<gene>
    <name evidence="8" type="ORF">B0H64DRAFT_48651</name>
</gene>
<evidence type="ECO:0000256" key="2">
    <source>
        <dbReference type="ARBA" id="ARBA00022833"/>
    </source>
</evidence>
<dbReference type="PANTHER" id="PTHR37534">
    <property type="entry name" value="TRANSCRIPTIONAL ACTIVATOR PROTEIN UGA3"/>
    <property type="match status" value="1"/>
</dbReference>
<comment type="subcellular location">
    <subcellularLocation>
        <location evidence="1">Nucleus</location>
    </subcellularLocation>
</comment>
<evidence type="ECO:0000256" key="3">
    <source>
        <dbReference type="ARBA" id="ARBA00023015"/>
    </source>
</evidence>
<dbReference type="GeneID" id="87845257"/>
<dbReference type="RefSeq" id="XP_062654352.1">
    <property type="nucleotide sequence ID" value="XM_062808309.1"/>
</dbReference>
<evidence type="ECO:0000313" key="9">
    <source>
        <dbReference type="Proteomes" id="UP001278766"/>
    </source>
</evidence>
<evidence type="ECO:0000256" key="4">
    <source>
        <dbReference type="ARBA" id="ARBA00023125"/>
    </source>
</evidence>
<evidence type="ECO:0000256" key="1">
    <source>
        <dbReference type="ARBA" id="ARBA00004123"/>
    </source>
</evidence>
<reference evidence="8" key="2">
    <citation type="submission" date="2023-06" db="EMBL/GenBank/DDBJ databases">
        <authorList>
            <consortium name="Lawrence Berkeley National Laboratory"/>
            <person name="Haridas S."/>
            <person name="Hensen N."/>
            <person name="Bonometti L."/>
            <person name="Westerberg I."/>
            <person name="Brannstrom I.O."/>
            <person name="Guillou S."/>
            <person name="Cros-Aarteil S."/>
            <person name="Calhoun S."/>
            <person name="Kuo A."/>
            <person name="Mondo S."/>
            <person name="Pangilinan J."/>
            <person name="Riley R."/>
            <person name="Labutti K."/>
            <person name="Andreopoulos B."/>
            <person name="Lipzen A."/>
            <person name="Chen C."/>
            <person name="Yanf M."/>
            <person name="Daum C."/>
            <person name="Ng V."/>
            <person name="Clum A."/>
            <person name="Steindorff A."/>
            <person name="Ohm R."/>
            <person name="Martin F."/>
            <person name="Silar P."/>
            <person name="Natvig D."/>
            <person name="Lalanne C."/>
            <person name="Gautier V."/>
            <person name="Ament-Velasquez S.L."/>
            <person name="Kruys A."/>
            <person name="Hutchinson M.I."/>
            <person name="Powell A.J."/>
            <person name="Barry K."/>
            <person name="Miller A.N."/>
            <person name="Grigoriev I.V."/>
            <person name="Debuchy R."/>
            <person name="Gladieux P."/>
            <person name="Thoren M.H."/>
            <person name="Johannesson H."/>
        </authorList>
    </citation>
    <scope>NUCLEOTIDE SEQUENCE</scope>
    <source>
        <strain evidence="8">CBS 168.71</strain>
    </source>
</reference>
<accession>A0AAE0LMP1</accession>
<feature type="region of interest" description="Disordered" evidence="7">
    <location>
        <begin position="58"/>
        <end position="83"/>
    </location>
</feature>
<dbReference type="GO" id="GO:0005634">
    <property type="term" value="C:nucleus"/>
    <property type="evidence" value="ECO:0007669"/>
    <property type="project" value="UniProtKB-SubCell"/>
</dbReference>